<proteinExistence type="predicted"/>
<name>A0A336K4B8_CULSO</name>
<feature type="compositionally biased region" description="Basic and acidic residues" evidence="2">
    <location>
        <begin position="18"/>
        <end position="35"/>
    </location>
</feature>
<evidence type="ECO:0000313" key="3">
    <source>
        <dbReference type="EMBL" id="SSW99806.1"/>
    </source>
</evidence>
<feature type="compositionally biased region" description="Low complexity" evidence="2">
    <location>
        <begin position="36"/>
        <end position="51"/>
    </location>
</feature>
<feature type="compositionally biased region" description="Low complexity" evidence="2">
    <location>
        <begin position="180"/>
        <end position="191"/>
    </location>
</feature>
<feature type="region of interest" description="Disordered" evidence="2">
    <location>
        <begin position="1"/>
        <end position="73"/>
    </location>
</feature>
<gene>
    <name evidence="3" type="primary">CSON000736</name>
</gene>
<protein>
    <submittedName>
        <fullName evidence="3">CSON000736 protein</fullName>
    </submittedName>
</protein>
<evidence type="ECO:0000256" key="2">
    <source>
        <dbReference type="SAM" id="MobiDB-lite"/>
    </source>
</evidence>
<feature type="region of interest" description="Disordered" evidence="2">
    <location>
        <begin position="226"/>
        <end position="300"/>
    </location>
</feature>
<reference evidence="4" key="2">
    <citation type="submission" date="2018-07" db="EMBL/GenBank/DDBJ databases">
        <authorList>
            <person name="Quirk P.G."/>
            <person name="Krulwich T.A."/>
        </authorList>
    </citation>
    <scope>NUCLEOTIDE SEQUENCE</scope>
</reference>
<reference evidence="3" key="1">
    <citation type="submission" date="2018-04" db="EMBL/GenBank/DDBJ databases">
        <authorList>
            <person name="Go L.Y."/>
            <person name="Mitchell J.A."/>
        </authorList>
    </citation>
    <scope>NUCLEOTIDE SEQUENCE</scope>
    <source>
        <tissue evidence="3">Whole organism</tissue>
    </source>
</reference>
<feature type="compositionally biased region" description="Polar residues" evidence="2">
    <location>
        <begin position="1"/>
        <end position="17"/>
    </location>
</feature>
<sequence>MDKSTEQNTINSESTDQVNHKDNNSCNKDKIRDNKASQSSNGKQSSSSSSLGKRRKSTKNKKSHSHQQQINDININYKNLDEWLENSIKGMSVNDQPSSYMPNNGSPIHGMSSAFNHNNTVNNNNPFSQQNQQFFNPNMLPPYMARPWSDMSHQNFANNSMSQFSSDFVSLPPMPLMSNSTNNEINNGNGNKDMSSRSSTNIAPMMSLMTNTPFMRYFNDANSNFMGRQHPVTGPQPSASTPNLLLDHNKSATTNTSDESDDTKESTSLSKASLKLDESSNNNSNNVTKNDLNSLRDNNISSNESNNQLLLSLVKQINLLHETNTKIFHNLQETKVELDALKNMNAPLNWGLRHRRDSISGLSLHSQPIGHLNNGYTGSQSPAPTFHSTGNYQPGVVTDVIREVREGTRVREEALLNKVKNMIEERQWSINETNLRVVRELEELKIQVHQIRLDNKHTDDKVARLESEMTSLRNLMTHSMSFMRPTTASFDNNSQGFTSINPGNVMRRSSDFRSNLNDPKRLSLNFTPMNYSDQDRNEHDNSMVQLERDTLELRRELQDAIANKKASESKILALEKLVTSLKNRVPVNVPVQAEYNNHQQGIAIETHPSTPPQPQKAVTVQTVTPKSILTNTLSLNGPVTDL</sequence>
<evidence type="ECO:0000256" key="1">
    <source>
        <dbReference type="SAM" id="Coils"/>
    </source>
</evidence>
<dbReference type="EMBL" id="UFQS01000111">
    <property type="protein sequence ID" value="SSW99806.1"/>
    <property type="molecule type" value="Genomic_DNA"/>
</dbReference>
<dbReference type="EMBL" id="UFQT01000111">
    <property type="protein sequence ID" value="SSX20186.1"/>
    <property type="molecule type" value="Genomic_DNA"/>
</dbReference>
<organism evidence="3">
    <name type="scientific">Culicoides sonorensis</name>
    <name type="common">Biting midge</name>
    <dbReference type="NCBI Taxonomy" id="179676"/>
    <lineage>
        <taxon>Eukaryota</taxon>
        <taxon>Metazoa</taxon>
        <taxon>Ecdysozoa</taxon>
        <taxon>Arthropoda</taxon>
        <taxon>Hexapoda</taxon>
        <taxon>Insecta</taxon>
        <taxon>Pterygota</taxon>
        <taxon>Neoptera</taxon>
        <taxon>Endopterygota</taxon>
        <taxon>Diptera</taxon>
        <taxon>Nematocera</taxon>
        <taxon>Chironomoidea</taxon>
        <taxon>Ceratopogonidae</taxon>
        <taxon>Ceratopogoninae</taxon>
        <taxon>Culicoides</taxon>
        <taxon>Monoculicoides</taxon>
    </lineage>
</organism>
<feature type="compositionally biased region" description="Basic residues" evidence="2">
    <location>
        <begin position="52"/>
        <end position="65"/>
    </location>
</feature>
<keyword evidence="1" id="KW-0175">Coiled coil</keyword>
<feature type="region of interest" description="Disordered" evidence="2">
    <location>
        <begin position="180"/>
        <end position="199"/>
    </location>
</feature>
<evidence type="ECO:0000313" key="4">
    <source>
        <dbReference type="EMBL" id="SSX20186.1"/>
    </source>
</evidence>
<dbReference type="VEuPathDB" id="VectorBase:CSON000736"/>
<dbReference type="AlphaFoldDB" id="A0A336K4B8"/>
<feature type="compositionally biased region" description="Low complexity" evidence="2">
    <location>
        <begin position="266"/>
        <end position="300"/>
    </location>
</feature>
<feature type="coiled-coil region" evidence="1">
    <location>
        <begin position="536"/>
        <end position="584"/>
    </location>
</feature>
<accession>A0A336K4B8</accession>